<dbReference type="EC" id="2.4.-.-" evidence="5"/>
<comment type="caution">
    <text evidence="5">The sequence shown here is derived from an EMBL/GenBank/DDBJ whole genome shotgun (WGS) entry which is preliminary data.</text>
</comment>
<evidence type="ECO:0000256" key="2">
    <source>
        <dbReference type="ARBA" id="ARBA00022679"/>
    </source>
</evidence>
<evidence type="ECO:0000313" key="5">
    <source>
        <dbReference type="EMBL" id="MFC3039867.1"/>
    </source>
</evidence>
<accession>A0ABV7CU33</accession>
<dbReference type="InterPro" id="IPR001296">
    <property type="entry name" value="Glyco_trans_1"/>
</dbReference>
<sequence length="378" mass="44189">MKVCMVSTVHSLFDIRIFYKELKTLKKQGYEVSYIVPHDSNEVIDGIKINKLPKPKNRLQRIFKVSRLAYIKALKENAHVYHFHDPELIFVGLLLRVKGKKVIYDIHENNALNIKFKSHIPLRSFISKVYRGFELLACRFFVLILAEESYKKYFSPKFYNLAVVQNFPDTTLFPPSTEYKEKYIVYLGGVSKIRGIEEIIEALYILSRNGMKYHFKCIGHVNESLMEDLQRKIEAYNLQEQVEFLGQMRAVDAYEVISKASLGLAILKPHPNYFESYPTKVFEYMTLGIPFITSDFKLYRELVNETNAGCVTDPNCPQEIAEKIRVVISNEKLNCLLGENGKKHISDKYNWKKESEKLLKVYQMIESELHDKKRKEVN</sequence>
<feature type="domain" description="Glycosyl transferase family 1" evidence="3">
    <location>
        <begin position="179"/>
        <end position="344"/>
    </location>
</feature>
<evidence type="ECO:0000259" key="3">
    <source>
        <dbReference type="Pfam" id="PF00534"/>
    </source>
</evidence>
<keyword evidence="6" id="KW-1185">Reference proteome</keyword>
<proteinExistence type="predicted"/>
<reference evidence="6" key="1">
    <citation type="journal article" date="2019" name="Int. J. Syst. Evol. Microbiol.">
        <title>The Global Catalogue of Microorganisms (GCM) 10K type strain sequencing project: providing services to taxonomists for standard genome sequencing and annotation.</title>
        <authorList>
            <consortium name="The Broad Institute Genomics Platform"/>
            <consortium name="The Broad Institute Genome Sequencing Center for Infectious Disease"/>
            <person name="Wu L."/>
            <person name="Ma J."/>
        </authorList>
    </citation>
    <scope>NUCLEOTIDE SEQUENCE [LARGE SCALE GENOMIC DNA]</scope>
    <source>
        <strain evidence="6">KCTC 13128</strain>
    </source>
</reference>
<evidence type="ECO:0000256" key="1">
    <source>
        <dbReference type="ARBA" id="ARBA00022676"/>
    </source>
</evidence>
<dbReference type="SUPFAM" id="SSF53756">
    <property type="entry name" value="UDP-Glycosyltransferase/glycogen phosphorylase"/>
    <property type="match status" value="1"/>
</dbReference>
<dbReference type="Pfam" id="PF00534">
    <property type="entry name" value="Glycos_transf_1"/>
    <property type="match status" value="1"/>
</dbReference>
<gene>
    <name evidence="5" type="ORF">ACFOGI_06345</name>
</gene>
<dbReference type="Pfam" id="PF13439">
    <property type="entry name" value="Glyco_transf_4"/>
    <property type="match status" value="1"/>
</dbReference>
<protein>
    <submittedName>
        <fullName evidence="5">Glycosyltransferase</fullName>
        <ecNumber evidence="5">2.4.-.-</ecNumber>
    </submittedName>
</protein>
<dbReference type="PANTHER" id="PTHR12526">
    <property type="entry name" value="GLYCOSYLTRANSFERASE"/>
    <property type="match status" value="1"/>
</dbReference>
<dbReference type="PANTHER" id="PTHR12526:SF629">
    <property type="entry name" value="TEICHURONIC ACID BIOSYNTHESIS GLYCOSYLTRANSFERASE TUAH-RELATED"/>
    <property type="match status" value="1"/>
</dbReference>
<evidence type="ECO:0000259" key="4">
    <source>
        <dbReference type="Pfam" id="PF13439"/>
    </source>
</evidence>
<name>A0ABV7CU33_9BACI</name>
<dbReference type="RefSeq" id="WP_390270152.1">
    <property type="nucleotide sequence ID" value="NZ_JBHRSA010000026.1"/>
</dbReference>
<dbReference type="GO" id="GO:0016757">
    <property type="term" value="F:glycosyltransferase activity"/>
    <property type="evidence" value="ECO:0007669"/>
    <property type="project" value="UniProtKB-KW"/>
</dbReference>
<evidence type="ECO:0000313" key="6">
    <source>
        <dbReference type="Proteomes" id="UP001595279"/>
    </source>
</evidence>
<dbReference type="EMBL" id="JBHRSA010000026">
    <property type="protein sequence ID" value="MFC3039867.1"/>
    <property type="molecule type" value="Genomic_DNA"/>
</dbReference>
<dbReference type="InterPro" id="IPR028098">
    <property type="entry name" value="Glyco_trans_4-like_N"/>
</dbReference>
<keyword evidence="2 5" id="KW-0808">Transferase</keyword>
<dbReference type="Gene3D" id="3.40.50.2000">
    <property type="entry name" value="Glycogen Phosphorylase B"/>
    <property type="match status" value="2"/>
</dbReference>
<organism evidence="5 6">
    <name type="scientific">Virgibacillus xinjiangensis</name>
    <dbReference type="NCBI Taxonomy" id="393090"/>
    <lineage>
        <taxon>Bacteria</taxon>
        <taxon>Bacillati</taxon>
        <taxon>Bacillota</taxon>
        <taxon>Bacilli</taxon>
        <taxon>Bacillales</taxon>
        <taxon>Bacillaceae</taxon>
        <taxon>Virgibacillus</taxon>
    </lineage>
</organism>
<dbReference type="Proteomes" id="UP001595279">
    <property type="component" value="Unassembled WGS sequence"/>
</dbReference>
<keyword evidence="1 5" id="KW-0328">Glycosyltransferase</keyword>
<feature type="domain" description="Glycosyltransferase subfamily 4-like N-terminal" evidence="4">
    <location>
        <begin position="22"/>
        <end position="141"/>
    </location>
</feature>